<feature type="domain" description="Acetyl xylan esterase" evidence="4">
    <location>
        <begin position="144"/>
        <end position="428"/>
    </location>
</feature>
<dbReference type="RefSeq" id="WP_245132929.1">
    <property type="nucleotide sequence ID" value="NZ_JALJEJ010000014.1"/>
</dbReference>
<evidence type="ECO:0000256" key="3">
    <source>
        <dbReference type="SAM" id="SignalP"/>
    </source>
</evidence>
<sequence>MYNGYLKIFYQTLFFILIVSSAPSFAKEGKNVKNTTQVEDDVVFTAEPEKKEAIFESHEKIVYNVNVRNNLGEEQAGKVGYVLLDLQDKVIKQDGIDVKVGKKTDKNFTLKIPAQSPGFYKVQLTINVTDYDDTIRRVVGVDPKKIKSETSKPGDFDQFWQNARDTLAMIPMEAKVIPQPALDRDNSNCYLVELKSYEHYTIRGWLTLPKDRTKREKLPVWFILPGYGPRGVKPIYGDDLAIFCLNVRGVGNSKDKINPTEEGYVTTNIENRYKYIYRGVIMDCLRGLDFIASRPDFDLNNILCSGASMGGYLAIATSSLDKRVKLCSANNPVFSDYRSLMGSKEWPMKSFVKYTSQKRIPLSRVMNNLDYYDLKNFAPNMKCKSLVGIGLLDNLAPPYNQYVMINSLTNKNKLFVYPNLAHEVPEQIYKYLSNWMMDEFGMF</sequence>
<dbReference type="InterPro" id="IPR029058">
    <property type="entry name" value="AB_hydrolase_fold"/>
</dbReference>
<evidence type="ECO:0000259" key="4">
    <source>
        <dbReference type="Pfam" id="PF05448"/>
    </source>
</evidence>
<name>A0A9X2BAY8_9SPHI</name>
<proteinExistence type="predicted"/>
<feature type="active site" description="Charge relay system" evidence="1">
    <location>
        <position position="393"/>
    </location>
</feature>
<accession>A0A9X2BAY8</accession>
<dbReference type="PANTHER" id="PTHR40111">
    <property type="entry name" value="CEPHALOSPORIN-C DEACETYLASE"/>
    <property type="match status" value="1"/>
</dbReference>
<dbReference type="AlphaFoldDB" id="A0A9X2BAY8"/>
<feature type="binding site" evidence="2">
    <location>
        <position position="227"/>
    </location>
    <ligand>
        <name>substrate</name>
    </ligand>
</feature>
<reference evidence="5" key="1">
    <citation type="submission" date="2022-04" db="EMBL/GenBank/DDBJ databases">
        <title>Mucilaginibacter sp. RS28 isolated from freshwater.</title>
        <authorList>
            <person name="Ko S.-R."/>
        </authorList>
    </citation>
    <scope>NUCLEOTIDE SEQUENCE</scope>
    <source>
        <strain evidence="5">RS28</strain>
    </source>
</reference>
<comment type="caution">
    <text evidence="5">The sequence shown here is derived from an EMBL/GenBank/DDBJ whole genome shotgun (WGS) entry which is preliminary data.</text>
</comment>
<protein>
    <submittedName>
        <fullName evidence="5">Acetylxylan esterase</fullName>
    </submittedName>
</protein>
<keyword evidence="6" id="KW-1185">Reference proteome</keyword>
<feature type="active site" description="Charge relay system" evidence="1">
    <location>
        <position position="422"/>
    </location>
</feature>
<dbReference type="InterPro" id="IPR008391">
    <property type="entry name" value="AXE1_dom"/>
</dbReference>
<dbReference type="Pfam" id="PF05448">
    <property type="entry name" value="AXE1"/>
    <property type="match status" value="1"/>
</dbReference>
<evidence type="ECO:0000313" key="6">
    <source>
        <dbReference type="Proteomes" id="UP001139450"/>
    </source>
</evidence>
<dbReference type="GO" id="GO:0005976">
    <property type="term" value="P:polysaccharide metabolic process"/>
    <property type="evidence" value="ECO:0007669"/>
    <property type="project" value="TreeGrafter"/>
</dbReference>
<dbReference type="Gene3D" id="3.40.50.1820">
    <property type="entry name" value="alpha/beta hydrolase"/>
    <property type="match status" value="1"/>
</dbReference>
<dbReference type="InterPro" id="IPR039069">
    <property type="entry name" value="CE7"/>
</dbReference>
<keyword evidence="3" id="KW-0732">Signal</keyword>
<dbReference type="GO" id="GO:0052689">
    <property type="term" value="F:carboxylic ester hydrolase activity"/>
    <property type="evidence" value="ECO:0007669"/>
    <property type="project" value="TreeGrafter"/>
</dbReference>
<feature type="signal peptide" evidence="3">
    <location>
        <begin position="1"/>
        <end position="26"/>
    </location>
</feature>
<evidence type="ECO:0000256" key="2">
    <source>
        <dbReference type="PIRSR" id="PIRSR639069-2"/>
    </source>
</evidence>
<feature type="chain" id="PRO_5040923079" evidence="3">
    <location>
        <begin position="27"/>
        <end position="443"/>
    </location>
</feature>
<evidence type="ECO:0000313" key="5">
    <source>
        <dbReference type="EMBL" id="MCJ8211891.1"/>
    </source>
</evidence>
<dbReference type="EMBL" id="JALJEJ010000014">
    <property type="protein sequence ID" value="MCJ8211891.1"/>
    <property type="molecule type" value="Genomic_DNA"/>
</dbReference>
<dbReference type="PANTHER" id="PTHR40111:SF1">
    <property type="entry name" value="CEPHALOSPORIN-C DEACETYLASE"/>
    <property type="match status" value="1"/>
</dbReference>
<dbReference type="Proteomes" id="UP001139450">
    <property type="component" value="Unassembled WGS sequence"/>
</dbReference>
<feature type="active site" description="Nucleophile" evidence="1">
    <location>
        <position position="308"/>
    </location>
</feature>
<dbReference type="SUPFAM" id="SSF53474">
    <property type="entry name" value="alpha/beta-Hydrolases"/>
    <property type="match status" value="1"/>
</dbReference>
<evidence type="ECO:0000256" key="1">
    <source>
        <dbReference type="PIRSR" id="PIRSR639069-1"/>
    </source>
</evidence>
<organism evidence="5 6">
    <name type="scientific">Mucilaginibacter straminoryzae</name>
    <dbReference type="NCBI Taxonomy" id="2932774"/>
    <lineage>
        <taxon>Bacteria</taxon>
        <taxon>Pseudomonadati</taxon>
        <taxon>Bacteroidota</taxon>
        <taxon>Sphingobacteriia</taxon>
        <taxon>Sphingobacteriales</taxon>
        <taxon>Sphingobacteriaceae</taxon>
        <taxon>Mucilaginibacter</taxon>
    </lineage>
</organism>
<gene>
    <name evidence="5" type="ORF">MUY27_19390</name>
</gene>